<dbReference type="RefSeq" id="XP_038076141.1">
    <property type="nucleotide sequence ID" value="XM_038220213.1"/>
</dbReference>
<feature type="signal peptide" evidence="2">
    <location>
        <begin position="1"/>
        <end position="25"/>
    </location>
</feature>
<feature type="chain" id="PRO_5037815391" evidence="2">
    <location>
        <begin position="26"/>
        <end position="318"/>
    </location>
</feature>
<evidence type="ECO:0000256" key="1">
    <source>
        <dbReference type="SAM" id="Phobius"/>
    </source>
</evidence>
<keyword evidence="4" id="KW-1185">Reference proteome</keyword>
<name>A0A914BK06_PATMI</name>
<organism evidence="3 4">
    <name type="scientific">Patiria miniata</name>
    <name type="common">Bat star</name>
    <name type="synonym">Asterina miniata</name>
    <dbReference type="NCBI Taxonomy" id="46514"/>
    <lineage>
        <taxon>Eukaryota</taxon>
        <taxon>Metazoa</taxon>
        <taxon>Echinodermata</taxon>
        <taxon>Eleutherozoa</taxon>
        <taxon>Asterozoa</taxon>
        <taxon>Asteroidea</taxon>
        <taxon>Valvatacea</taxon>
        <taxon>Valvatida</taxon>
        <taxon>Asterinidae</taxon>
        <taxon>Patiria</taxon>
    </lineage>
</organism>
<keyword evidence="1" id="KW-0812">Transmembrane</keyword>
<dbReference type="AlphaFoldDB" id="A0A914BK06"/>
<feature type="transmembrane region" description="Helical" evidence="1">
    <location>
        <begin position="57"/>
        <end position="83"/>
    </location>
</feature>
<keyword evidence="1" id="KW-1133">Transmembrane helix</keyword>
<dbReference type="Proteomes" id="UP000887568">
    <property type="component" value="Unplaced"/>
</dbReference>
<dbReference type="GeneID" id="119744340"/>
<accession>A0A914BK06</accession>
<keyword evidence="2" id="KW-0732">Signal</keyword>
<protein>
    <submittedName>
        <fullName evidence="3">Uncharacterized protein</fullName>
    </submittedName>
</protein>
<proteinExistence type="predicted"/>
<evidence type="ECO:0000313" key="3">
    <source>
        <dbReference type="EnsemblMetazoa" id="XP_038076141.1"/>
    </source>
</evidence>
<reference evidence="3" key="1">
    <citation type="submission" date="2022-11" db="UniProtKB">
        <authorList>
            <consortium name="EnsemblMetazoa"/>
        </authorList>
    </citation>
    <scope>IDENTIFICATION</scope>
</reference>
<keyword evidence="1" id="KW-0472">Membrane</keyword>
<sequence length="318" mass="34701">MAKSRWKRWSLELALVLVCCWTGDAVLRSRGQADSEDLPVVRPSIPDAGTVHGHRGYAGTLGVLTAAALVIPAGIISIIYLLYTHICKEGDEDADEMITGGKNEWSEISSNDVMLVNHLWSKTSGWPEEEEDEEMNALLLEGALGQDIQDGMEKLSLISRNGSSGDVTNDSGGFATMNGPDADSITPERETLVEAGKEPVEADRNGDLTTNTVEVHVTADDTYGPKATNHGMEESKRPVVAEQEPARFKQSVNMKVVNQVHVELRLTDLGEDSAPPAVNDGKEKYMSEMQLYLPGFERKTDERGRSFGVDINDNGGWI</sequence>
<evidence type="ECO:0000313" key="4">
    <source>
        <dbReference type="Proteomes" id="UP000887568"/>
    </source>
</evidence>
<evidence type="ECO:0000256" key="2">
    <source>
        <dbReference type="SAM" id="SignalP"/>
    </source>
</evidence>
<dbReference type="EnsemblMetazoa" id="XM_038220213.1">
    <property type="protein sequence ID" value="XP_038076141.1"/>
    <property type="gene ID" value="LOC119744340"/>
</dbReference>